<reference evidence="2 3" key="1">
    <citation type="journal article" date="2020" name="BMC Genomics">
        <title>Intraspecific diversification of the crop wild relative Brassica cretica Lam. using demographic model selection.</title>
        <authorList>
            <person name="Kioukis A."/>
            <person name="Michalopoulou V.A."/>
            <person name="Briers L."/>
            <person name="Pirintsos S."/>
            <person name="Studholme D.J."/>
            <person name="Pavlidis P."/>
            <person name="Sarris P.F."/>
        </authorList>
    </citation>
    <scope>NUCLEOTIDE SEQUENCE [LARGE SCALE GENOMIC DNA]</scope>
    <source>
        <strain evidence="3">cv. PFS-1207/04</strain>
    </source>
</reference>
<accession>A0ABQ7DPZ4</accession>
<comment type="caution">
    <text evidence="2">The sequence shown here is derived from an EMBL/GenBank/DDBJ whole genome shotgun (WGS) entry which is preliminary data.</text>
</comment>
<evidence type="ECO:0000256" key="1">
    <source>
        <dbReference type="SAM" id="MobiDB-lite"/>
    </source>
</evidence>
<name>A0ABQ7DPZ4_BRACR</name>
<protein>
    <submittedName>
        <fullName evidence="2">Uncharacterized protein</fullName>
    </submittedName>
</protein>
<feature type="region of interest" description="Disordered" evidence="1">
    <location>
        <begin position="69"/>
        <end position="100"/>
    </location>
</feature>
<organism evidence="2 3">
    <name type="scientific">Brassica cretica</name>
    <name type="common">Mustard</name>
    <dbReference type="NCBI Taxonomy" id="69181"/>
    <lineage>
        <taxon>Eukaryota</taxon>
        <taxon>Viridiplantae</taxon>
        <taxon>Streptophyta</taxon>
        <taxon>Embryophyta</taxon>
        <taxon>Tracheophyta</taxon>
        <taxon>Spermatophyta</taxon>
        <taxon>Magnoliopsida</taxon>
        <taxon>eudicotyledons</taxon>
        <taxon>Gunneridae</taxon>
        <taxon>Pentapetalae</taxon>
        <taxon>rosids</taxon>
        <taxon>malvids</taxon>
        <taxon>Brassicales</taxon>
        <taxon>Brassicaceae</taxon>
        <taxon>Brassiceae</taxon>
        <taxon>Brassica</taxon>
    </lineage>
</organism>
<sequence length="100" mass="11206">MPGHLLILDCCERAFLWSDWMVGSLFFEDDFLVDACFLLNAALSSSISMKVIARWSASSRVSGLYFMSSSQNGDSCQRPFRSASVRPDPGFLNPTRPRPH</sequence>
<dbReference type="EMBL" id="QGKV02000649">
    <property type="protein sequence ID" value="KAF3580057.1"/>
    <property type="molecule type" value="Genomic_DNA"/>
</dbReference>
<gene>
    <name evidence="2" type="ORF">DY000_02032879</name>
</gene>
<evidence type="ECO:0000313" key="3">
    <source>
        <dbReference type="Proteomes" id="UP000266723"/>
    </source>
</evidence>
<proteinExistence type="predicted"/>
<evidence type="ECO:0000313" key="2">
    <source>
        <dbReference type="EMBL" id="KAF3580057.1"/>
    </source>
</evidence>
<keyword evidence="3" id="KW-1185">Reference proteome</keyword>
<dbReference type="Proteomes" id="UP000266723">
    <property type="component" value="Unassembled WGS sequence"/>
</dbReference>